<protein>
    <submittedName>
        <fullName evidence="4">WD repeat and FYVE domain-containing protein 3</fullName>
    </submittedName>
</protein>
<keyword evidence="1" id="KW-0853">WD repeat</keyword>
<accession>A0A183V2E9</accession>
<sequence length="415" mass="46398">MGESERALTLLHLRKTFSEYCKVPLSGVNEGERKFDRVLPLFCKVMSMYPCSEEIVTQFRELCPFAGHLCRHLVQEMRVRAANQSTELAALSISTFLLPEPTDSRGWLLLQSAHYVISTGHLPVIDAVCKASLPSTLVKALYLFFDLPPTTDEKVADLRRTLFTRFLSLMEKLCEYKCVGEELARKDDLFLLFAGACCTCPVENVSWRKAASQLLITVVSKALSPAVIKYIHAKGCVAHFLSSVSKEGDHLRAHERVEMIICILCVIKDSAMVTAVLVQDFAQADGYSLLRNFVLRNEREEDGIRNVLLMLMSVVTSGVVELRPMLSPSLVVLPSFTLPSPSGSGLSVRNLDAFRLLFQIFVQAKNERICETVIDVVHNIYASDAANYFIVEKECSLAQFVERMHSKPPEVQGLS</sequence>
<dbReference type="WBParaSite" id="TCNE_0001491901-mRNA-1">
    <property type="protein sequence ID" value="TCNE_0001491901-mRNA-1"/>
    <property type="gene ID" value="TCNE_0001491901"/>
</dbReference>
<reference evidence="2 3" key="2">
    <citation type="submission" date="2018-11" db="EMBL/GenBank/DDBJ databases">
        <authorList>
            <consortium name="Pathogen Informatics"/>
        </authorList>
    </citation>
    <scope>NUCLEOTIDE SEQUENCE [LARGE SCALE GENOMIC DNA]</scope>
</reference>
<dbReference type="EMBL" id="UYWY01022525">
    <property type="protein sequence ID" value="VDM46240.1"/>
    <property type="molecule type" value="Genomic_DNA"/>
</dbReference>
<gene>
    <name evidence="2" type="ORF">TCNE_LOCUS14919</name>
</gene>
<organism evidence="3 4">
    <name type="scientific">Toxocara canis</name>
    <name type="common">Canine roundworm</name>
    <dbReference type="NCBI Taxonomy" id="6265"/>
    <lineage>
        <taxon>Eukaryota</taxon>
        <taxon>Metazoa</taxon>
        <taxon>Ecdysozoa</taxon>
        <taxon>Nematoda</taxon>
        <taxon>Chromadorea</taxon>
        <taxon>Rhabditida</taxon>
        <taxon>Spirurina</taxon>
        <taxon>Ascaridomorpha</taxon>
        <taxon>Ascaridoidea</taxon>
        <taxon>Toxocaridae</taxon>
        <taxon>Toxocara</taxon>
    </lineage>
</organism>
<keyword evidence="3" id="KW-1185">Reference proteome</keyword>
<dbReference type="AlphaFoldDB" id="A0A183V2E9"/>
<dbReference type="PANTHER" id="PTHR46108">
    <property type="entry name" value="BLUE CHEESE"/>
    <property type="match status" value="1"/>
</dbReference>
<dbReference type="InterPro" id="IPR051944">
    <property type="entry name" value="BEACH_domain_protein"/>
</dbReference>
<proteinExistence type="predicted"/>
<evidence type="ECO:0000313" key="3">
    <source>
        <dbReference type="Proteomes" id="UP000050794"/>
    </source>
</evidence>
<reference evidence="4" key="1">
    <citation type="submission" date="2016-06" db="UniProtKB">
        <authorList>
            <consortium name="WormBaseParasite"/>
        </authorList>
    </citation>
    <scope>IDENTIFICATION</scope>
</reference>
<name>A0A183V2E9_TOXCA</name>
<evidence type="ECO:0000256" key="1">
    <source>
        <dbReference type="ARBA" id="ARBA00022574"/>
    </source>
</evidence>
<evidence type="ECO:0000313" key="4">
    <source>
        <dbReference type="WBParaSite" id="TCNE_0001491901-mRNA-1"/>
    </source>
</evidence>
<evidence type="ECO:0000313" key="2">
    <source>
        <dbReference type="EMBL" id="VDM46240.1"/>
    </source>
</evidence>
<dbReference type="PANTHER" id="PTHR46108:SF4">
    <property type="entry name" value="BLUE CHEESE"/>
    <property type="match status" value="1"/>
</dbReference>
<dbReference type="Proteomes" id="UP000050794">
    <property type="component" value="Unassembled WGS sequence"/>
</dbReference>